<dbReference type="Proteomes" id="UP000187891">
    <property type="component" value="Unassembled WGS sequence"/>
</dbReference>
<dbReference type="EMBL" id="FMUE01000001">
    <property type="protein sequence ID" value="SCX00933.1"/>
    <property type="molecule type" value="Genomic_DNA"/>
</dbReference>
<dbReference type="PANTHER" id="PTHR30309">
    <property type="entry name" value="INNER MEMBRANE PROTEIN YGIH"/>
    <property type="match status" value="1"/>
</dbReference>
<accession>A0A1R3T6M8</accession>
<keyword evidence="3 10" id="KW-0808">Transferase</keyword>
<evidence type="ECO:0000256" key="5">
    <source>
        <dbReference type="ARBA" id="ARBA00022989"/>
    </source>
</evidence>
<keyword evidence="7 10" id="KW-0472">Membrane</keyword>
<reference evidence="12" key="1">
    <citation type="submission" date="2016-10" db="EMBL/GenBank/DDBJ databases">
        <authorList>
            <person name="Wibberg D."/>
        </authorList>
    </citation>
    <scope>NUCLEOTIDE SEQUENCE [LARGE SCALE GENOMIC DNA]</scope>
</reference>
<name>A0A1R3T6M8_9HYPH</name>
<comment type="function">
    <text evidence="10">Catalyzes the transfer of an acyl group from acyl-phosphate (acyl-PO(4)) to glycerol-3-phosphate (G3P) to form lysophosphatidic acid (LPA). This enzyme utilizes acyl-phosphate as fatty acyl donor, but not acyl-CoA or acyl-ACP.</text>
</comment>
<feature type="transmembrane region" description="Helical" evidence="10">
    <location>
        <begin position="12"/>
        <end position="33"/>
    </location>
</feature>
<evidence type="ECO:0000256" key="4">
    <source>
        <dbReference type="ARBA" id="ARBA00022692"/>
    </source>
</evidence>
<dbReference type="GO" id="GO:0008654">
    <property type="term" value="P:phospholipid biosynthetic process"/>
    <property type="evidence" value="ECO:0007669"/>
    <property type="project" value="UniProtKB-UniRule"/>
</dbReference>
<evidence type="ECO:0000256" key="7">
    <source>
        <dbReference type="ARBA" id="ARBA00023136"/>
    </source>
</evidence>
<keyword evidence="4 10" id="KW-0812">Transmembrane</keyword>
<feature type="transmembrane region" description="Helical" evidence="10">
    <location>
        <begin position="147"/>
        <end position="166"/>
    </location>
</feature>
<evidence type="ECO:0000256" key="3">
    <source>
        <dbReference type="ARBA" id="ARBA00022679"/>
    </source>
</evidence>
<dbReference type="NCBIfam" id="TIGR00023">
    <property type="entry name" value="glycerol-3-phosphate 1-O-acyltransferase PlsY"/>
    <property type="match status" value="1"/>
</dbReference>
<dbReference type="UniPathway" id="UPA00085"/>
<comment type="caution">
    <text evidence="10">Lacks conserved residue(s) required for the propagation of feature annotation.</text>
</comment>
<evidence type="ECO:0000256" key="2">
    <source>
        <dbReference type="ARBA" id="ARBA00022516"/>
    </source>
</evidence>
<evidence type="ECO:0000256" key="9">
    <source>
        <dbReference type="ARBA" id="ARBA00023264"/>
    </source>
</evidence>
<dbReference type="InterPro" id="IPR003811">
    <property type="entry name" value="G3P_acylTferase_PlsY"/>
</dbReference>
<organism evidence="11 12">
    <name type="scientific">Agrobacterium rosae</name>
    <dbReference type="NCBI Taxonomy" id="1972867"/>
    <lineage>
        <taxon>Bacteria</taxon>
        <taxon>Pseudomonadati</taxon>
        <taxon>Pseudomonadota</taxon>
        <taxon>Alphaproteobacteria</taxon>
        <taxon>Hyphomicrobiales</taxon>
        <taxon>Rhizobiaceae</taxon>
        <taxon>Rhizobium/Agrobacterium group</taxon>
        <taxon>Agrobacterium</taxon>
    </lineage>
</organism>
<dbReference type="AlphaFoldDB" id="A0A1R3T6M8"/>
<keyword evidence="1 10" id="KW-1003">Cell membrane</keyword>
<dbReference type="GO" id="GO:0043772">
    <property type="term" value="F:acyl-phosphate glycerol-3-phosphate acyltransferase activity"/>
    <property type="evidence" value="ECO:0007669"/>
    <property type="project" value="UniProtKB-UniRule"/>
</dbReference>
<dbReference type="RefSeq" id="WP_077117016.1">
    <property type="nucleotide sequence ID" value="NZ_FMUE01000001.1"/>
</dbReference>
<gene>
    <name evidence="10 11" type="primary">plsY</name>
    <name evidence="11" type="ORF">DSM25559_0082</name>
</gene>
<proteinExistence type="inferred from homology"/>
<evidence type="ECO:0000256" key="10">
    <source>
        <dbReference type="HAMAP-Rule" id="MF_01043"/>
    </source>
</evidence>
<feature type="transmembrane region" description="Helical" evidence="10">
    <location>
        <begin position="117"/>
        <end position="141"/>
    </location>
</feature>
<dbReference type="GO" id="GO:0005886">
    <property type="term" value="C:plasma membrane"/>
    <property type="evidence" value="ECO:0007669"/>
    <property type="project" value="UniProtKB-SubCell"/>
</dbReference>
<comment type="similarity">
    <text evidence="10">Belongs to the PlsY family.</text>
</comment>
<sequence>MNALTDWQTAPALLALAAVIGYLLGSIPFGLLLTRAAGLGDVRNIGSGNIGATNVLRTGNKKLAAATLLLDALKGTAAVLIANALWGYEASLVAGFFAFLGHLFPVWLGFKGGKGVAVYIGVLLGVAPLMMLAFAAIWIATAFLTKYSSLSALVAMLVIPVALWILGPEKTALLVTLLSVISWYMHRENIQRLLAGTESKIGKKG</sequence>
<protein>
    <recommendedName>
        <fullName evidence="10">Glycerol-3-phosphate acyltransferase</fullName>
    </recommendedName>
    <alternativeName>
        <fullName evidence="10">Acyl-PO4 G3P acyltransferase</fullName>
    </alternativeName>
    <alternativeName>
        <fullName evidence="10">Acyl-phosphate--glycerol-3-phosphate acyltransferase</fullName>
    </alternativeName>
    <alternativeName>
        <fullName evidence="10">G3P acyltransferase</fullName>
        <shortName evidence="10">GPAT</shortName>
        <ecNumber evidence="10">2.3.1.275</ecNumber>
    </alternativeName>
    <alternativeName>
        <fullName evidence="10">Lysophosphatidic acid synthase</fullName>
        <shortName evidence="10">LPA synthase</shortName>
    </alternativeName>
</protein>
<keyword evidence="11" id="KW-0012">Acyltransferase</keyword>
<evidence type="ECO:0000256" key="6">
    <source>
        <dbReference type="ARBA" id="ARBA00023098"/>
    </source>
</evidence>
<keyword evidence="6 10" id="KW-0443">Lipid metabolism</keyword>
<comment type="catalytic activity">
    <reaction evidence="10">
        <text>an acyl phosphate + sn-glycerol 3-phosphate = a 1-acyl-sn-glycero-3-phosphate + phosphate</text>
        <dbReference type="Rhea" id="RHEA:34075"/>
        <dbReference type="ChEBI" id="CHEBI:43474"/>
        <dbReference type="ChEBI" id="CHEBI:57597"/>
        <dbReference type="ChEBI" id="CHEBI:57970"/>
        <dbReference type="ChEBI" id="CHEBI:59918"/>
        <dbReference type="EC" id="2.3.1.275"/>
    </reaction>
</comment>
<comment type="subcellular location">
    <subcellularLocation>
        <location evidence="10">Cell membrane</location>
        <topology evidence="10">Multi-pass membrane protein</topology>
    </subcellularLocation>
</comment>
<keyword evidence="2 10" id="KW-0444">Lipid biosynthesis</keyword>
<evidence type="ECO:0000313" key="12">
    <source>
        <dbReference type="Proteomes" id="UP000187891"/>
    </source>
</evidence>
<comment type="pathway">
    <text evidence="10">Lipid metabolism; phospholipid metabolism.</text>
</comment>
<evidence type="ECO:0000313" key="11">
    <source>
        <dbReference type="EMBL" id="SCX00933.1"/>
    </source>
</evidence>
<dbReference type="Pfam" id="PF02660">
    <property type="entry name" value="G3P_acyltransf"/>
    <property type="match status" value="1"/>
</dbReference>
<keyword evidence="5 10" id="KW-1133">Transmembrane helix</keyword>
<comment type="subunit">
    <text evidence="10">Probably interacts with PlsX.</text>
</comment>
<dbReference type="STRING" id="1907666.DSM25559_0082"/>
<keyword evidence="9 10" id="KW-1208">Phospholipid metabolism</keyword>
<dbReference type="HAMAP" id="MF_01043">
    <property type="entry name" value="PlsY"/>
    <property type="match status" value="1"/>
</dbReference>
<evidence type="ECO:0000256" key="1">
    <source>
        <dbReference type="ARBA" id="ARBA00022475"/>
    </source>
</evidence>
<dbReference type="PANTHER" id="PTHR30309:SF0">
    <property type="entry name" value="GLYCEROL-3-PHOSPHATE ACYLTRANSFERASE-RELATED"/>
    <property type="match status" value="1"/>
</dbReference>
<dbReference type="SMART" id="SM01207">
    <property type="entry name" value="G3P_acyltransf"/>
    <property type="match status" value="1"/>
</dbReference>
<dbReference type="EC" id="2.3.1.275" evidence="10"/>
<keyword evidence="8 10" id="KW-0594">Phospholipid biosynthesis</keyword>
<evidence type="ECO:0000256" key="8">
    <source>
        <dbReference type="ARBA" id="ARBA00023209"/>
    </source>
</evidence>